<reference evidence="5 6" key="1">
    <citation type="submission" date="2020-02" db="EMBL/GenBank/DDBJ databases">
        <title>Aliifodinibius halophilus 2W32, complete genome.</title>
        <authorList>
            <person name="Li Y."/>
            <person name="Wu S."/>
        </authorList>
    </citation>
    <scope>NUCLEOTIDE SEQUENCE [LARGE SCALE GENOMIC DNA]</scope>
    <source>
        <strain evidence="5 6">2W32</strain>
    </source>
</reference>
<sequence length="303" mass="35299">MSTDKSIYFQIPKIEEEGIVVQYDNQPHFYDQLHHHPELQLVYILEGTGDLFIGDSITTFKPGDLFLFGSNQSHILKSDAQFFRNDCEKKSRAVSIFFHETSLGDGFFDISETAIIKKLIERANRGLVFSTDIAEEIGRRMHHLLDTSGFDRFLETLSILHKLAQSKEYAYLAQKSSTHPPDDKDSERINNIINYILNHYQEDIQLETIAEIANYSKTSFCRFFKKRTRKTFTQFLNEVRVAQACKLLRNSDMNISRICYESGFNNVSNFNRQFKRITETTPKNYAQKFEQLSSSPHIIQYNN</sequence>
<evidence type="ECO:0000313" key="6">
    <source>
        <dbReference type="Proteomes" id="UP000479132"/>
    </source>
</evidence>
<dbReference type="GO" id="GO:0003700">
    <property type="term" value="F:DNA-binding transcription factor activity"/>
    <property type="evidence" value="ECO:0007669"/>
    <property type="project" value="InterPro"/>
</dbReference>
<gene>
    <name evidence="5" type="ORF">G3569_12670</name>
</gene>
<keyword evidence="3" id="KW-0804">Transcription</keyword>
<dbReference type="PANTHER" id="PTHR43280">
    <property type="entry name" value="ARAC-FAMILY TRANSCRIPTIONAL REGULATOR"/>
    <property type="match status" value="1"/>
</dbReference>
<dbReference type="SUPFAM" id="SSF46689">
    <property type="entry name" value="Homeodomain-like"/>
    <property type="match status" value="2"/>
</dbReference>
<dbReference type="Proteomes" id="UP000479132">
    <property type="component" value="Unassembled WGS sequence"/>
</dbReference>
<dbReference type="SUPFAM" id="SSF51182">
    <property type="entry name" value="RmlC-like cupins"/>
    <property type="match status" value="1"/>
</dbReference>
<name>A0A6M1T129_9BACT</name>
<dbReference type="RefSeq" id="WP_165269705.1">
    <property type="nucleotide sequence ID" value="NZ_JAALLS010000017.1"/>
</dbReference>
<evidence type="ECO:0000256" key="3">
    <source>
        <dbReference type="ARBA" id="ARBA00023163"/>
    </source>
</evidence>
<accession>A0A6M1T129</accession>
<dbReference type="InterPro" id="IPR011051">
    <property type="entry name" value="RmlC_Cupin_sf"/>
</dbReference>
<dbReference type="EMBL" id="JAALLS010000017">
    <property type="protein sequence ID" value="NGP89206.1"/>
    <property type="molecule type" value="Genomic_DNA"/>
</dbReference>
<protein>
    <submittedName>
        <fullName evidence="5">Helix-turn-helix domain-containing protein</fullName>
    </submittedName>
</protein>
<dbReference type="InterPro" id="IPR014710">
    <property type="entry name" value="RmlC-like_jellyroll"/>
</dbReference>
<evidence type="ECO:0000256" key="2">
    <source>
        <dbReference type="ARBA" id="ARBA00023125"/>
    </source>
</evidence>
<dbReference type="Gene3D" id="2.60.120.10">
    <property type="entry name" value="Jelly Rolls"/>
    <property type="match status" value="1"/>
</dbReference>
<proteinExistence type="predicted"/>
<feature type="domain" description="HTH araC/xylS-type" evidence="4">
    <location>
        <begin position="190"/>
        <end position="288"/>
    </location>
</feature>
<dbReference type="Pfam" id="PF07883">
    <property type="entry name" value="Cupin_2"/>
    <property type="match status" value="1"/>
</dbReference>
<dbReference type="InterPro" id="IPR018060">
    <property type="entry name" value="HTH_AraC"/>
</dbReference>
<evidence type="ECO:0000313" key="5">
    <source>
        <dbReference type="EMBL" id="NGP89206.1"/>
    </source>
</evidence>
<keyword evidence="6" id="KW-1185">Reference proteome</keyword>
<comment type="caution">
    <text evidence="5">The sequence shown here is derived from an EMBL/GenBank/DDBJ whole genome shotgun (WGS) entry which is preliminary data.</text>
</comment>
<keyword evidence="2" id="KW-0238">DNA-binding</keyword>
<evidence type="ECO:0000256" key="1">
    <source>
        <dbReference type="ARBA" id="ARBA00023015"/>
    </source>
</evidence>
<dbReference type="Gene3D" id="1.10.10.60">
    <property type="entry name" value="Homeodomain-like"/>
    <property type="match status" value="2"/>
</dbReference>
<dbReference type="PANTHER" id="PTHR43280:SF27">
    <property type="entry name" value="TRANSCRIPTIONAL REGULATOR MTLR"/>
    <property type="match status" value="1"/>
</dbReference>
<evidence type="ECO:0000259" key="4">
    <source>
        <dbReference type="PROSITE" id="PS01124"/>
    </source>
</evidence>
<dbReference type="PROSITE" id="PS01124">
    <property type="entry name" value="HTH_ARAC_FAMILY_2"/>
    <property type="match status" value="1"/>
</dbReference>
<dbReference type="InterPro" id="IPR009057">
    <property type="entry name" value="Homeodomain-like_sf"/>
</dbReference>
<dbReference type="AlphaFoldDB" id="A0A6M1T129"/>
<dbReference type="SMART" id="SM00342">
    <property type="entry name" value="HTH_ARAC"/>
    <property type="match status" value="1"/>
</dbReference>
<dbReference type="Pfam" id="PF12833">
    <property type="entry name" value="HTH_18"/>
    <property type="match status" value="1"/>
</dbReference>
<dbReference type="InterPro" id="IPR018062">
    <property type="entry name" value="HTH_AraC-typ_CS"/>
</dbReference>
<organism evidence="5 6">
    <name type="scientific">Fodinibius halophilus</name>
    <dbReference type="NCBI Taxonomy" id="1736908"/>
    <lineage>
        <taxon>Bacteria</taxon>
        <taxon>Pseudomonadati</taxon>
        <taxon>Balneolota</taxon>
        <taxon>Balneolia</taxon>
        <taxon>Balneolales</taxon>
        <taxon>Balneolaceae</taxon>
        <taxon>Fodinibius</taxon>
    </lineage>
</organism>
<keyword evidence="1" id="KW-0805">Transcription regulation</keyword>
<dbReference type="PROSITE" id="PS00041">
    <property type="entry name" value="HTH_ARAC_FAMILY_1"/>
    <property type="match status" value="1"/>
</dbReference>
<dbReference type="InterPro" id="IPR013096">
    <property type="entry name" value="Cupin_2"/>
</dbReference>
<dbReference type="GO" id="GO:0043565">
    <property type="term" value="F:sequence-specific DNA binding"/>
    <property type="evidence" value="ECO:0007669"/>
    <property type="project" value="InterPro"/>
</dbReference>